<proteinExistence type="predicted"/>
<sequence>MTPEPEIECIDCGGRCYLTTHAREDGRWYPGDIVTYKCRDCLDRWDLVMPDVEEFPGDDL</sequence>
<accession>A0A6J6EJT1</accession>
<dbReference type="EMBL" id="CAEZTS010000049">
    <property type="protein sequence ID" value="CAB4576800.1"/>
    <property type="molecule type" value="Genomic_DNA"/>
</dbReference>
<protein>
    <submittedName>
        <fullName evidence="1">Unannotated protein</fullName>
    </submittedName>
</protein>
<name>A0A6J6EJT1_9ZZZZ</name>
<evidence type="ECO:0000313" key="1">
    <source>
        <dbReference type="EMBL" id="CAB4576800.1"/>
    </source>
</evidence>
<dbReference type="AlphaFoldDB" id="A0A6J6EJT1"/>
<organism evidence="1">
    <name type="scientific">freshwater metagenome</name>
    <dbReference type="NCBI Taxonomy" id="449393"/>
    <lineage>
        <taxon>unclassified sequences</taxon>
        <taxon>metagenomes</taxon>
        <taxon>ecological metagenomes</taxon>
    </lineage>
</organism>
<gene>
    <name evidence="1" type="ORF">UFOPK1722_00728</name>
</gene>
<reference evidence="1" key="1">
    <citation type="submission" date="2020-05" db="EMBL/GenBank/DDBJ databases">
        <authorList>
            <person name="Chiriac C."/>
            <person name="Salcher M."/>
            <person name="Ghai R."/>
            <person name="Kavagutti S V."/>
        </authorList>
    </citation>
    <scope>NUCLEOTIDE SEQUENCE</scope>
</reference>